<accession>A0ACC2NPP0</accession>
<protein>
    <submittedName>
        <fullName evidence="1">Uncharacterized protein</fullName>
    </submittedName>
</protein>
<reference evidence="1" key="1">
    <citation type="submission" date="2023-04" db="EMBL/GenBank/DDBJ databases">
        <title>A chromosome-level genome assembly of the parasitoid wasp Eretmocerus hayati.</title>
        <authorList>
            <person name="Zhong Y."/>
            <person name="Liu S."/>
            <person name="Liu Y."/>
        </authorList>
    </citation>
    <scope>NUCLEOTIDE SEQUENCE</scope>
    <source>
        <strain evidence="1">ZJU_SS_LIU_2023</strain>
    </source>
</reference>
<sequence length="387" mass="43167">MDPEIAGHSRFLSKDCQSLVRVPTNHGGMSLLLQAVNAGNTNMVKCMINKGVNLDERDRNQHYCLHYAIWRKNLEMVKILLESEVCVNYEHPRNYCPLKTAVAEGDLAIVKLLIDAGANVNSSCGREHPTALTALHIAVQLQPAETRLAMVKLLLAHGANVNAPDKLKSSVLSTAIRYRFLNVIEILVLHGAKGDIAKNGLQHTAFQCAILNGNEAVVRIFLEKNLDLDLGSKRLLPLHLALRNSDKGVIKALLDSGRFRIDKGDDFGVTALHRSVKNQSLKDIKILLKKGARVSTVNYRDESPLYSAIMIDSDDIVDLLLGRNKDPRVKTILFHNALKICYLLSERNQSRIAKSFIREIALYRNSDQILNGIEMLIFVIRSHSMNS</sequence>
<name>A0ACC2NPP0_9HYME</name>
<organism evidence="1 2">
    <name type="scientific">Eretmocerus hayati</name>
    <dbReference type="NCBI Taxonomy" id="131215"/>
    <lineage>
        <taxon>Eukaryota</taxon>
        <taxon>Metazoa</taxon>
        <taxon>Ecdysozoa</taxon>
        <taxon>Arthropoda</taxon>
        <taxon>Hexapoda</taxon>
        <taxon>Insecta</taxon>
        <taxon>Pterygota</taxon>
        <taxon>Neoptera</taxon>
        <taxon>Endopterygota</taxon>
        <taxon>Hymenoptera</taxon>
        <taxon>Apocrita</taxon>
        <taxon>Proctotrupomorpha</taxon>
        <taxon>Chalcidoidea</taxon>
        <taxon>Aphelinidae</taxon>
        <taxon>Aphelininae</taxon>
        <taxon>Eretmocerus</taxon>
    </lineage>
</organism>
<keyword evidence="2" id="KW-1185">Reference proteome</keyword>
<comment type="caution">
    <text evidence="1">The sequence shown here is derived from an EMBL/GenBank/DDBJ whole genome shotgun (WGS) entry which is preliminary data.</text>
</comment>
<dbReference type="Proteomes" id="UP001239111">
    <property type="component" value="Chromosome 3"/>
</dbReference>
<evidence type="ECO:0000313" key="1">
    <source>
        <dbReference type="EMBL" id="KAJ8673064.1"/>
    </source>
</evidence>
<dbReference type="EMBL" id="CM056743">
    <property type="protein sequence ID" value="KAJ8673064.1"/>
    <property type="molecule type" value="Genomic_DNA"/>
</dbReference>
<gene>
    <name evidence="1" type="ORF">QAD02_004325</name>
</gene>
<evidence type="ECO:0000313" key="2">
    <source>
        <dbReference type="Proteomes" id="UP001239111"/>
    </source>
</evidence>
<proteinExistence type="predicted"/>